<feature type="transmembrane region" description="Helical" evidence="10">
    <location>
        <begin position="174"/>
        <end position="192"/>
    </location>
</feature>
<dbReference type="PANTHER" id="PTHR36122">
    <property type="entry name" value="NICOTINAMIDE RIBOSIDE TRANSPORTER PNUC"/>
    <property type="match status" value="1"/>
</dbReference>
<evidence type="ECO:0000256" key="6">
    <source>
        <dbReference type="ARBA" id="ARBA00022475"/>
    </source>
</evidence>
<evidence type="ECO:0000256" key="4">
    <source>
        <dbReference type="ARBA" id="ARBA00017522"/>
    </source>
</evidence>
<dbReference type="OrthoDB" id="9791248at2"/>
<dbReference type="EMBL" id="CP000155">
    <property type="protein sequence ID" value="ABC33610.1"/>
    <property type="molecule type" value="Genomic_DNA"/>
</dbReference>
<evidence type="ECO:0000256" key="10">
    <source>
        <dbReference type="SAM" id="Phobius"/>
    </source>
</evidence>
<dbReference type="GO" id="GO:0005886">
    <property type="term" value="C:plasma membrane"/>
    <property type="evidence" value="ECO:0007669"/>
    <property type="project" value="UniProtKB-SubCell"/>
</dbReference>
<keyword evidence="7 10" id="KW-0812">Transmembrane</keyword>
<dbReference type="GO" id="GO:0034257">
    <property type="term" value="F:nicotinamide riboside transmembrane transporter activity"/>
    <property type="evidence" value="ECO:0007669"/>
    <property type="project" value="InterPro"/>
</dbReference>
<evidence type="ECO:0000313" key="12">
    <source>
        <dbReference type="Proteomes" id="UP000000238"/>
    </source>
</evidence>
<comment type="similarity">
    <text evidence="3">Belongs to the nicotinamide ribonucleoside (NR) uptake permease (TC 4.B.1) family.</text>
</comment>
<dbReference type="eggNOG" id="COG3201">
    <property type="taxonomic scope" value="Bacteria"/>
</dbReference>
<dbReference type="RefSeq" id="WP_011400660.1">
    <property type="nucleotide sequence ID" value="NC_007645.1"/>
</dbReference>
<reference evidence="11 12" key="1">
    <citation type="journal article" date="2005" name="Nucleic Acids Res.">
        <title>Genomic blueprint of Hahella chejuensis, a marine microbe producing an algicidal agent.</title>
        <authorList>
            <person name="Jeong H."/>
            <person name="Yim J.H."/>
            <person name="Lee C."/>
            <person name="Choi S.-H."/>
            <person name="Park Y.K."/>
            <person name="Yoon S.H."/>
            <person name="Hur C.-G."/>
            <person name="Kang H.-Y."/>
            <person name="Kim D."/>
            <person name="Lee H.H."/>
            <person name="Park K.H."/>
            <person name="Park S.-H."/>
            <person name="Park H.-S."/>
            <person name="Lee H.K."/>
            <person name="Oh T.K."/>
            <person name="Kim J.F."/>
        </authorList>
    </citation>
    <scope>NUCLEOTIDE SEQUENCE [LARGE SCALE GENOMIC DNA]</scope>
    <source>
        <strain evidence="11 12">KCTC 2396</strain>
    </source>
</reference>
<evidence type="ECO:0000256" key="7">
    <source>
        <dbReference type="ARBA" id="ARBA00022692"/>
    </source>
</evidence>
<sequence>MDIQSFLVGFFGGSAIEIIASLAGFICVFLIIRRNIWCWPIGLVQVALYMIVFYDAKLYSDFILHGVYVAMQFYGWWYWLQGKGRDDDLVVLPTPPTMTLLWVAVAIIGSFGLGYVMSTYTDASLPYPDAFTTVASLVAQWLLSRRQLINWGFWIAVDIVAIGVYWQKGLYPTTVLYATFLVMASAGLLVWLRRYQTQSLEMKADYAKA</sequence>
<dbReference type="PANTHER" id="PTHR36122:SF2">
    <property type="entry name" value="NICOTINAMIDE RIBOSIDE TRANSPORTER PNUC"/>
    <property type="match status" value="1"/>
</dbReference>
<dbReference type="Pfam" id="PF04973">
    <property type="entry name" value="NMN_transporter"/>
    <property type="match status" value="1"/>
</dbReference>
<comment type="function">
    <text evidence="1">Required for nicotinamide riboside transport across the inner membrane.</text>
</comment>
<keyword evidence="6" id="KW-1003">Cell membrane</keyword>
<dbReference type="Proteomes" id="UP000000238">
    <property type="component" value="Chromosome"/>
</dbReference>
<dbReference type="InterPro" id="IPR006419">
    <property type="entry name" value="NMN_transpt_PnuC"/>
</dbReference>
<protein>
    <recommendedName>
        <fullName evidence="4">Nicotinamide riboside transporter PnuC</fullName>
    </recommendedName>
</protein>
<dbReference type="AlphaFoldDB" id="Q2S6W4"/>
<evidence type="ECO:0000256" key="9">
    <source>
        <dbReference type="ARBA" id="ARBA00023136"/>
    </source>
</evidence>
<keyword evidence="9 10" id="KW-0472">Membrane</keyword>
<dbReference type="HOGENOM" id="CLU_076589_2_0_6"/>
<gene>
    <name evidence="11" type="ordered locus">HCH_06995</name>
</gene>
<dbReference type="STRING" id="349521.HCH_06995"/>
<keyword evidence="5" id="KW-0813">Transport</keyword>
<dbReference type="KEGG" id="hch:HCH_06995"/>
<evidence type="ECO:0000256" key="2">
    <source>
        <dbReference type="ARBA" id="ARBA00004651"/>
    </source>
</evidence>
<comment type="subcellular location">
    <subcellularLocation>
        <location evidence="2">Cell membrane</location>
        <topology evidence="2">Multi-pass membrane protein</topology>
    </subcellularLocation>
</comment>
<evidence type="ECO:0000313" key="11">
    <source>
        <dbReference type="EMBL" id="ABC33610.1"/>
    </source>
</evidence>
<evidence type="ECO:0000256" key="1">
    <source>
        <dbReference type="ARBA" id="ARBA00002672"/>
    </source>
</evidence>
<keyword evidence="8 10" id="KW-1133">Transmembrane helix</keyword>
<evidence type="ECO:0000256" key="8">
    <source>
        <dbReference type="ARBA" id="ARBA00022989"/>
    </source>
</evidence>
<dbReference type="NCBIfam" id="TIGR01528">
    <property type="entry name" value="NMN_trans_PnuC"/>
    <property type="match status" value="1"/>
</dbReference>
<feature type="transmembrane region" description="Helical" evidence="10">
    <location>
        <begin position="62"/>
        <end position="80"/>
    </location>
</feature>
<evidence type="ECO:0000256" key="5">
    <source>
        <dbReference type="ARBA" id="ARBA00022448"/>
    </source>
</evidence>
<organism evidence="11 12">
    <name type="scientific">Hahella chejuensis (strain KCTC 2396)</name>
    <dbReference type="NCBI Taxonomy" id="349521"/>
    <lineage>
        <taxon>Bacteria</taxon>
        <taxon>Pseudomonadati</taxon>
        <taxon>Pseudomonadota</taxon>
        <taxon>Gammaproteobacteria</taxon>
        <taxon>Oceanospirillales</taxon>
        <taxon>Hahellaceae</taxon>
        <taxon>Hahella</taxon>
    </lineage>
</organism>
<feature type="transmembrane region" description="Helical" evidence="10">
    <location>
        <begin position="6"/>
        <end position="30"/>
    </location>
</feature>
<accession>Q2S6W4</accession>
<proteinExistence type="inferred from homology"/>
<name>Q2S6W4_HAHCH</name>
<feature type="transmembrane region" description="Helical" evidence="10">
    <location>
        <begin position="148"/>
        <end position="168"/>
    </location>
</feature>
<keyword evidence="12" id="KW-1185">Reference proteome</keyword>
<feature type="transmembrane region" description="Helical" evidence="10">
    <location>
        <begin position="100"/>
        <end position="118"/>
    </location>
</feature>
<evidence type="ECO:0000256" key="3">
    <source>
        <dbReference type="ARBA" id="ARBA00006669"/>
    </source>
</evidence>